<sequence length="116" mass="12421">MTSGAGTAAPGRALAHPDREQLALERVLHALADPVRLSVVGVLAETGEELPCSAFALPVSKSTCTHHFRVLREAGVIRQVYRGTAKLNALRRADLDARFPGLLDVVLTARRRADGT</sequence>
<dbReference type="OrthoDB" id="4471357at2"/>
<reference evidence="2 3" key="1">
    <citation type="submission" date="2017-09" db="EMBL/GenBank/DDBJ databases">
        <authorList>
            <person name="Ehlers B."/>
            <person name="Leendertz F.H."/>
        </authorList>
    </citation>
    <scope>NUCLEOTIDE SEQUENCE [LARGE SCALE GENOMIC DNA]</scope>
    <source>
        <strain evidence="2 3">CGMCC 4.7095</strain>
    </source>
</reference>
<dbReference type="SUPFAM" id="SSF46785">
    <property type="entry name" value="Winged helix' DNA-binding domain"/>
    <property type="match status" value="1"/>
</dbReference>
<feature type="domain" description="HTH arsR-type" evidence="1">
    <location>
        <begin position="16"/>
        <end position="110"/>
    </location>
</feature>
<dbReference type="AlphaFoldDB" id="A0A286DWE8"/>
<dbReference type="EMBL" id="OCNE01000008">
    <property type="protein sequence ID" value="SOD62982.1"/>
    <property type="molecule type" value="Genomic_DNA"/>
</dbReference>
<dbReference type="Proteomes" id="UP000219072">
    <property type="component" value="Unassembled WGS sequence"/>
</dbReference>
<evidence type="ECO:0000313" key="3">
    <source>
        <dbReference type="Proteomes" id="UP000219072"/>
    </source>
</evidence>
<proteinExistence type="predicted"/>
<keyword evidence="3" id="KW-1185">Reference proteome</keyword>
<dbReference type="InterPro" id="IPR036390">
    <property type="entry name" value="WH_DNA-bd_sf"/>
</dbReference>
<gene>
    <name evidence="2" type="ORF">SAMN06297387_108145</name>
</gene>
<dbReference type="CDD" id="cd00090">
    <property type="entry name" value="HTH_ARSR"/>
    <property type="match status" value="1"/>
</dbReference>
<dbReference type="InterPro" id="IPR001845">
    <property type="entry name" value="HTH_ArsR_DNA-bd_dom"/>
</dbReference>
<dbReference type="GO" id="GO:0003700">
    <property type="term" value="F:DNA-binding transcription factor activity"/>
    <property type="evidence" value="ECO:0007669"/>
    <property type="project" value="InterPro"/>
</dbReference>
<dbReference type="Pfam" id="PF12840">
    <property type="entry name" value="HTH_20"/>
    <property type="match status" value="1"/>
</dbReference>
<accession>A0A286DWE8</accession>
<name>A0A286DWE8_9ACTN</name>
<dbReference type="PROSITE" id="PS50987">
    <property type="entry name" value="HTH_ARSR_2"/>
    <property type="match status" value="1"/>
</dbReference>
<dbReference type="PRINTS" id="PR00778">
    <property type="entry name" value="HTHARSR"/>
</dbReference>
<evidence type="ECO:0000313" key="2">
    <source>
        <dbReference type="EMBL" id="SOD62982.1"/>
    </source>
</evidence>
<dbReference type="InterPro" id="IPR011991">
    <property type="entry name" value="ArsR-like_HTH"/>
</dbReference>
<organism evidence="2 3">
    <name type="scientific">Streptomyces zhaozhouensis</name>
    <dbReference type="NCBI Taxonomy" id="1300267"/>
    <lineage>
        <taxon>Bacteria</taxon>
        <taxon>Bacillati</taxon>
        <taxon>Actinomycetota</taxon>
        <taxon>Actinomycetes</taxon>
        <taxon>Kitasatosporales</taxon>
        <taxon>Streptomycetaceae</taxon>
        <taxon>Streptomyces</taxon>
    </lineage>
</organism>
<dbReference type="RefSeq" id="WP_097231473.1">
    <property type="nucleotide sequence ID" value="NZ_OCNE01000008.1"/>
</dbReference>
<evidence type="ECO:0000259" key="1">
    <source>
        <dbReference type="PROSITE" id="PS50987"/>
    </source>
</evidence>
<protein>
    <submittedName>
        <fullName evidence="2">Transcriptional regulator, ArsR family</fullName>
    </submittedName>
</protein>
<dbReference type="SMART" id="SM00418">
    <property type="entry name" value="HTH_ARSR"/>
    <property type="match status" value="1"/>
</dbReference>
<dbReference type="Gene3D" id="1.10.10.10">
    <property type="entry name" value="Winged helix-like DNA-binding domain superfamily/Winged helix DNA-binding domain"/>
    <property type="match status" value="1"/>
</dbReference>
<dbReference type="InterPro" id="IPR036388">
    <property type="entry name" value="WH-like_DNA-bd_sf"/>
</dbReference>